<dbReference type="InterPro" id="IPR043502">
    <property type="entry name" value="DNA/RNA_pol_sf"/>
</dbReference>
<dbReference type="CDD" id="cd09274">
    <property type="entry name" value="RNase_HI_RT_Ty3"/>
    <property type="match status" value="1"/>
</dbReference>
<reference evidence="9" key="1">
    <citation type="journal article" date="2019" name="Plant Biotechnol. J.">
        <title>Genome sequencing of the Australian wild diploid species Gossypium australe highlights disease resistance and delayed gland morphogenesis.</title>
        <authorList>
            <person name="Cai Y."/>
            <person name="Cai X."/>
            <person name="Wang Q."/>
            <person name="Wang P."/>
            <person name="Zhang Y."/>
            <person name="Cai C."/>
            <person name="Xu Y."/>
            <person name="Wang K."/>
            <person name="Zhou Z."/>
            <person name="Wang C."/>
            <person name="Geng S."/>
            <person name="Li B."/>
            <person name="Dong Q."/>
            <person name="Hou Y."/>
            <person name="Wang H."/>
            <person name="Ai P."/>
            <person name="Liu Z."/>
            <person name="Yi F."/>
            <person name="Sun M."/>
            <person name="An G."/>
            <person name="Cheng J."/>
            <person name="Zhang Y."/>
            <person name="Shi Q."/>
            <person name="Xie Y."/>
            <person name="Shi X."/>
            <person name="Chang Y."/>
            <person name="Huang F."/>
            <person name="Chen Y."/>
            <person name="Hong S."/>
            <person name="Mi L."/>
            <person name="Sun Q."/>
            <person name="Zhang L."/>
            <person name="Zhou B."/>
            <person name="Peng R."/>
            <person name="Zhang X."/>
            <person name="Liu F."/>
        </authorList>
    </citation>
    <scope>NUCLEOTIDE SEQUENCE [LARGE SCALE GENOMIC DNA]</scope>
    <source>
        <strain evidence="9">cv. PA1801</strain>
    </source>
</reference>
<keyword evidence="1" id="KW-0808">Transferase</keyword>
<feature type="domain" description="Reverse transcriptase RNase H-like" evidence="7">
    <location>
        <begin position="94"/>
        <end position="182"/>
    </location>
</feature>
<comment type="caution">
    <text evidence="8">The sequence shown here is derived from an EMBL/GenBank/DDBJ whole genome shotgun (WGS) entry which is preliminary data.</text>
</comment>
<keyword evidence="4" id="KW-0255">Endonuclease</keyword>
<name>A0A5B6VWI3_9ROSI</name>
<dbReference type="Proteomes" id="UP000325315">
    <property type="component" value="Unassembled WGS sequence"/>
</dbReference>
<evidence type="ECO:0000256" key="1">
    <source>
        <dbReference type="ARBA" id="ARBA00022679"/>
    </source>
</evidence>
<evidence type="ECO:0000256" key="2">
    <source>
        <dbReference type="ARBA" id="ARBA00022695"/>
    </source>
</evidence>
<organism evidence="8 9">
    <name type="scientific">Gossypium australe</name>
    <dbReference type="NCBI Taxonomy" id="47621"/>
    <lineage>
        <taxon>Eukaryota</taxon>
        <taxon>Viridiplantae</taxon>
        <taxon>Streptophyta</taxon>
        <taxon>Embryophyta</taxon>
        <taxon>Tracheophyta</taxon>
        <taxon>Spermatophyta</taxon>
        <taxon>Magnoliopsida</taxon>
        <taxon>eudicotyledons</taxon>
        <taxon>Gunneridae</taxon>
        <taxon>Pentapetalae</taxon>
        <taxon>rosids</taxon>
        <taxon>malvids</taxon>
        <taxon>Malvales</taxon>
        <taxon>Malvaceae</taxon>
        <taxon>Malvoideae</taxon>
        <taxon>Gossypium</taxon>
    </lineage>
</organism>
<evidence type="ECO:0000313" key="9">
    <source>
        <dbReference type="Proteomes" id="UP000325315"/>
    </source>
</evidence>
<dbReference type="AlphaFoldDB" id="A0A5B6VWI3"/>
<dbReference type="InterPro" id="IPR043128">
    <property type="entry name" value="Rev_trsase/Diguanyl_cyclase"/>
</dbReference>
<evidence type="ECO:0000256" key="6">
    <source>
        <dbReference type="ARBA" id="ARBA00022918"/>
    </source>
</evidence>
<dbReference type="Gene3D" id="3.30.70.270">
    <property type="match status" value="1"/>
</dbReference>
<dbReference type="GO" id="GO:0004519">
    <property type="term" value="F:endonuclease activity"/>
    <property type="evidence" value="ECO:0007669"/>
    <property type="project" value="UniProtKB-KW"/>
</dbReference>
<keyword evidence="5" id="KW-0378">Hydrolase</keyword>
<protein>
    <submittedName>
        <fullName evidence="8">Integrase, catalytic core</fullName>
    </submittedName>
</protein>
<dbReference type="PANTHER" id="PTHR34072">
    <property type="entry name" value="ENZYMATIC POLYPROTEIN-RELATED"/>
    <property type="match status" value="1"/>
</dbReference>
<dbReference type="EMBL" id="SMMG02000005">
    <property type="protein sequence ID" value="KAA3473344.1"/>
    <property type="molecule type" value="Genomic_DNA"/>
</dbReference>
<dbReference type="OrthoDB" id="10068564at2759"/>
<keyword evidence="9" id="KW-1185">Reference proteome</keyword>
<dbReference type="GO" id="GO:0003964">
    <property type="term" value="F:RNA-directed DNA polymerase activity"/>
    <property type="evidence" value="ECO:0007669"/>
    <property type="project" value="UniProtKB-KW"/>
</dbReference>
<gene>
    <name evidence="8" type="ORF">EPI10_023728</name>
</gene>
<accession>A0A5B6VWI3</accession>
<keyword evidence="6" id="KW-0695">RNA-directed DNA polymerase</keyword>
<evidence type="ECO:0000256" key="5">
    <source>
        <dbReference type="ARBA" id="ARBA00022801"/>
    </source>
</evidence>
<dbReference type="GO" id="GO:0016787">
    <property type="term" value="F:hydrolase activity"/>
    <property type="evidence" value="ECO:0007669"/>
    <property type="project" value="UniProtKB-KW"/>
</dbReference>
<evidence type="ECO:0000259" key="7">
    <source>
        <dbReference type="Pfam" id="PF17917"/>
    </source>
</evidence>
<proteinExistence type="predicted"/>
<dbReference type="PANTHER" id="PTHR34072:SF52">
    <property type="entry name" value="RIBONUCLEASE H"/>
    <property type="match status" value="1"/>
</dbReference>
<sequence length="207" mass="23805">MFLGLVVSTKGICFDPKKIVAILELKQPRNVSEIKSFLRLNGLVAGFSLIATPLTKLLTKGAPFNWTKEQQVSFEKFKLVLTQAPILIQTESRKNYVVYSDASHTSLGYIWESNGLCFEIAQLHECNYTTHDLKLFVVIFALNIWIHYLYGEKCIIYTDHKSLKYLLTQKELNLRQMCWIELPKDYDYSIEYHPGKANVVADAFSGR</sequence>
<keyword evidence="3" id="KW-0540">Nuclease</keyword>
<dbReference type="InterPro" id="IPR041373">
    <property type="entry name" value="RT_RNaseH"/>
</dbReference>
<dbReference type="SUPFAM" id="SSF56672">
    <property type="entry name" value="DNA/RNA polymerases"/>
    <property type="match status" value="1"/>
</dbReference>
<evidence type="ECO:0000256" key="4">
    <source>
        <dbReference type="ARBA" id="ARBA00022759"/>
    </source>
</evidence>
<evidence type="ECO:0000313" key="8">
    <source>
        <dbReference type="EMBL" id="KAA3473344.1"/>
    </source>
</evidence>
<dbReference type="Pfam" id="PF17917">
    <property type="entry name" value="RT_RNaseH"/>
    <property type="match status" value="1"/>
</dbReference>
<keyword evidence="2" id="KW-0548">Nucleotidyltransferase</keyword>
<evidence type="ECO:0000256" key="3">
    <source>
        <dbReference type="ARBA" id="ARBA00022722"/>
    </source>
</evidence>